<evidence type="ECO:0000313" key="1">
    <source>
        <dbReference type="EMBL" id="GIM47324.1"/>
    </source>
</evidence>
<sequence>MSFDILSYVIEAKEEFDRTVACKHTKFDDLYPYMLEHQSFFWFKRHAAWASLLTTIHIAEGAGADWRRLFTERQLSMIEGKVLDKEVLDCWLETSQEPDMEKI</sequence>
<dbReference type="Proteomes" id="UP001057291">
    <property type="component" value="Unassembled WGS sequence"/>
</dbReference>
<accession>A0AAV4LHN6</accession>
<dbReference type="EMBL" id="BOQE01000001">
    <property type="protein sequence ID" value="GIM47324.1"/>
    <property type="molecule type" value="Genomic_DNA"/>
</dbReference>
<keyword evidence="2" id="KW-1185">Reference proteome</keyword>
<protein>
    <submittedName>
        <fullName evidence="1">Uncharacterized protein</fullName>
    </submittedName>
</protein>
<comment type="caution">
    <text evidence="1">The sequence shown here is derived from an EMBL/GenBank/DDBJ whole genome shotgun (WGS) entry which is preliminary data.</text>
</comment>
<dbReference type="RefSeq" id="WP_282200317.1">
    <property type="nucleotide sequence ID" value="NZ_BOQE01000001.1"/>
</dbReference>
<dbReference type="AlphaFoldDB" id="A0AAV4LHN6"/>
<gene>
    <name evidence="1" type="ORF">DNHGIG_28730</name>
</gene>
<name>A0AAV4LHN6_9BACL</name>
<reference evidence="1" key="1">
    <citation type="journal article" date="2023" name="Int. J. Syst. Evol. Microbiol.">
        <title>Collibacillus ludicampi gen. nov., sp. nov., a new soil bacterium of the family Alicyclobacillaceae.</title>
        <authorList>
            <person name="Jojima T."/>
            <person name="Ioku Y."/>
            <person name="Fukuta Y."/>
            <person name="Shirasaka N."/>
            <person name="Matsumura Y."/>
            <person name="Mori M."/>
        </authorList>
    </citation>
    <scope>NUCLEOTIDE SEQUENCE</scope>
    <source>
        <strain evidence="1">TP075</strain>
    </source>
</reference>
<proteinExistence type="predicted"/>
<evidence type="ECO:0000313" key="2">
    <source>
        <dbReference type="Proteomes" id="UP001057291"/>
    </source>
</evidence>
<organism evidence="1 2">
    <name type="scientific">Collibacillus ludicampi</name>
    <dbReference type="NCBI Taxonomy" id="2771369"/>
    <lineage>
        <taxon>Bacteria</taxon>
        <taxon>Bacillati</taxon>
        <taxon>Bacillota</taxon>
        <taxon>Bacilli</taxon>
        <taxon>Bacillales</taxon>
        <taxon>Alicyclobacillaceae</taxon>
        <taxon>Collibacillus</taxon>
    </lineage>
</organism>